<dbReference type="GO" id="GO:0005104">
    <property type="term" value="F:fibroblast growth factor receptor binding"/>
    <property type="evidence" value="ECO:0000318"/>
    <property type="project" value="GO_Central"/>
</dbReference>
<dbReference type="SUPFAM" id="SSF50353">
    <property type="entry name" value="Cytokine"/>
    <property type="match status" value="1"/>
</dbReference>
<dbReference type="GO" id="GO:0022008">
    <property type="term" value="P:neurogenesis"/>
    <property type="evidence" value="ECO:0000318"/>
    <property type="project" value="GO_Central"/>
</dbReference>
<name>A7SI25_NEMVE</name>
<feature type="non-terminal residue" evidence="2">
    <location>
        <position position="113"/>
    </location>
</feature>
<dbReference type="GO" id="GO:0005737">
    <property type="term" value="C:cytoplasm"/>
    <property type="evidence" value="ECO:0000318"/>
    <property type="project" value="GO_Central"/>
</dbReference>
<dbReference type="STRING" id="45351.A7SI25"/>
<dbReference type="AlphaFoldDB" id="A7SI25"/>
<reference evidence="2 3" key="1">
    <citation type="journal article" date="2007" name="Science">
        <title>Sea anemone genome reveals ancestral eumetazoan gene repertoire and genomic organization.</title>
        <authorList>
            <person name="Putnam N.H."/>
            <person name="Srivastava M."/>
            <person name="Hellsten U."/>
            <person name="Dirks B."/>
            <person name="Chapman J."/>
            <person name="Salamov A."/>
            <person name="Terry A."/>
            <person name="Shapiro H."/>
            <person name="Lindquist E."/>
            <person name="Kapitonov V.V."/>
            <person name="Jurka J."/>
            <person name="Genikhovich G."/>
            <person name="Grigoriev I.V."/>
            <person name="Lucas S.M."/>
            <person name="Steele R.E."/>
            <person name="Finnerty J.R."/>
            <person name="Technau U."/>
            <person name="Martindale M.Q."/>
            <person name="Rokhsar D.S."/>
        </authorList>
    </citation>
    <scope>NUCLEOTIDE SEQUENCE [LARGE SCALE GENOMIC DNA]</scope>
    <source>
        <strain evidence="3">CH2 X CH6</strain>
    </source>
</reference>
<dbReference type="HOGENOM" id="CLU_081609_5_1_1"/>
<dbReference type="GO" id="GO:0030334">
    <property type="term" value="P:regulation of cell migration"/>
    <property type="evidence" value="ECO:0000318"/>
    <property type="project" value="GO_Central"/>
</dbReference>
<keyword evidence="3" id="KW-1185">Reference proteome</keyword>
<protein>
    <recommendedName>
        <fullName evidence="4">FGF</fullName>
    </recommendedName>
</protein>
<dbReference type="Proteomes" id="UP000001593">
    <property type="component" value="Unassembled WGS sequence"/>
</dbReference>
<gene>
    <name evidence="2" type="ORF">NEMVEDRAFT_v1g16985</name>
</gene>
<dbReference type="GO" id="GO:0005615">
    <property type="term" value="C:extracellular space"/>
    <property type="evidence" value="ECO:0000318"/>
    <property type="project" value="GO_Central"/>
</dbReference>
<evidence type="ECO:0008006" key="4">
    <source>
        <dbReference type="Google" id="ProtNLM"/>
    </source>
</evidence>
<dbReference type="PhylomeDB" id="A7SI25"/>
<dbReference type="InterPro" id="IPR008996">
    <property type="entry name" value="IL1/FGF"/>
</dbReference>
<accession>A7SI25</accession>
<proteinExistence type="inferred from homology"/>
<dbReference type="GO" id="GO:0043410">
    <property type="term" value="P:positive regulation of MAPK cascade"/>
    <property type="evidence" value="ECO:0000318"/>
    <property type="project" value="GO_Central"/>
</dbReference>
<dbReference type="Gene3D" id="2.80.10.50">
    <property type="match status" value="1"/>
</dbReference>
<dbReference type="GO" id="GO:0008083">
    <property type="term" value="F:growth factor activity"/>
    <property type="evidence" value="ECO:0000318"/>
    <property type="project" value="GO_Central"/>
</dbReference>
<evidence type="ECO:0000256" key="1">
    <source>
        <dbReference type="ARBA" id="ARBA00007936"/>
    </source>
</evidence>
<dbReference type="eggNOG" id="KOG3885">
    <property type="taxonomic scope" value="Eukaryota"/>
</dbReference>
<dbReference type="OMA" id="KSWFVGL"/>
<comment type="similarity">
    <text evidence="1">Belongs to the heparin-binding growth factors family.</text>
</comment>
<dbReference type="Pfam" id="PF00167">
    <property type="entry name" value="FGF"/>
    <property type="match status" value="1"/>
</dbReference>
<dbReference type="GO" id="GO:0008543">
    <property type="term" value="P:fibroblast growth factor receptor signaling pathway"/>
    <property type="evidence" value="ECO:0000318"/>
    <property type="project" value="GO_Central"/>
</dbReference>
<dbReference type="EMBL" id="DS469664">
    <property type="protein sequence ID" value="EDO36650.1"/>
    <property type="molecule type" value="Genomic_DNA"/>
</dbReference>
<dbReference type="CDD" id="cd00058">
    <property type="entry name" value="beta-trefoil_FGF"/>
    <property type="match status" value="1"/>
</dbReference>
<dbReference type="SMART" id="SM00442">
    <property type="entry name" value="FGF"/>
    <property type="match status" value="1"/>
</dbReference>
<dbReference type="InterPro" id="IPR002209">
    <property type="entry name" value="Fibroblast_GF_fam"/>
</dbReference>
<organism evidence="2 3">
    <name type="scientific">Nematostella vectensis</name>
    <name type="common">Starlet sea anemone</name>
    <dbReference type="NCBI Taxonomy" id="45351"/>
    <lineage>
        <taxon>Eukaryota</taxon>
        <taxon>Metazoa</taxon>
        <taxon>Cnidaria</taxon>
        <taxon>Anthozoa</taxon>
        <taxon>Hexacorallia</taxon>
        <taxon>Actiniaria</taxon>
        <taxon>Edwardsiidae</taxon>
        <taxon>Nematostella</taxon>
    </lineage>
</organism>
<sequence length="113" mass="12725">YLLRINPDGTVDGTNDPSSKYAELEFHSVGAGLHMIVGVATRRYLTITDKGLLTAQLQPSLNSVFKEIFLENLYQSFLSYKHQRNGWYVAIKRNGKAKPAVQTFIGQKATQFM</sequence>
<dbReference type="PANTHER" id="PTHR11486">
    <property type="entry name" value="FIBROBLAST GROWTH FACTOR"/>
    <property type="match status" value="1"/>
</dbReference>
<dbReference type="InterPro" id="IPR056378">
    <property type="entry name" value="Let-756-like_FGF"/>
</dbReference>
<feature type="non-terminal residue" evidence="2">
    <location>
        <position position="1"/>
    </location>
</feature>
<evidence type="ECO:0000313" key="2">
    <source>
        <dbReference type="EMBL" id="EDO36650.1"/>
    </source>
</evidence>
<dbReference type="InParanoid" id="A7SI25"/>
<dbReference type="GO" id="GO:0008284">
    <property type="term" value="P:positive regulation of cell population proliferation"/>
    <property type="evidence" value="ECO:0000318"/>
    <property type="project" value="GO_Central"/>
</dbReference>
<evidence type="ECO:0000313" key="3">
    <source>
        <dbReference type="Proteomes" id="UP000001593"/>
    </source>
</evidence>